<evidence type="ECO:0000313" key="1">
    <source>
        <dbReference type="EMBL" id="EUA42756.1"/>
    </source>
</evidence>
<reference evidence="1" key="1">
    <citation type="submission" date="2014-01" db="EMBL/GenBank/DDBJ databases">
        <authorList>
            <person name="Brown-Elliot B."/>
            <person name="Wallace R."/>
            <person name="Lenaerts A."/>
            <person name="Ordway D."/>
            <person name="DeGroote M.A."/>
            <person name="Parker T."/>
            <person name="Sizemore C."/>
            <person name="Tallon L.J."/>
            <person name="Sadzewicz L.K."/>
            <person name="Sengamalay N."/>
            <person name="Fraser C.M."/>
            <person name="Hine E."/>
            <person name="Shefchek K.A."/>
            <person name="Das S.P."/>
            <person name="Tettelin H."/>
        </authorList>
    </citation>
    <scope>NUCLEOTIDE SEQUENCE [LARGE SCALE GENOMIC DNA]</scope>
    <source>
        <strain evidence="1">4042</strain>
    </source>
</reference>
<name>X8BH22_MYCXE</name>
<dbReference type="AlphaFoldDB" id="X8BH22"/>
<gene>
    <name evidence="1" type="ORF">I553_6616</name>
</gene>
<accession>X8BH22</accession>
<comment type="caution">
    <text evidence="1">The sequence shown here is derived from an EMBL/GenBank/DDBJ whole genome shotgun (WGS) entry which is preliminary data.</text>
</comment>
<organism evidence="1">
    <name type="scientific">Mycobacterium xenopi 4042</name>
    <dbReference type="NCBI Taxonomy" id="1299334"/>
    <lineage>
        <taxon>Bacteria</taxon>
        <taxon>Bacillati</taxon>
        <taxon>Actinomycetota</taxon>
        <taxon>Actinomycetes</taxon>
        <taxon>Mycobacteriales</taxon>
        <taxon>Mycobacteriaceae</taxon>
        <taxon>Mycobacterium</taxon>
    </lineage>
</organism>
<dbReference type="EMBL" id="JAOB01000042">
    <property type="protein sequence ID" value="EUA42756.1"/>
    <property type="molecule type" value="Genomic_DNA"/>
</dbReference>
<protein>
    <submittedName>
        <fullName evidence="1">Uncharacterized protein</fullName>
    </submittedName>
</protein>
<sequence>MRVRQISLWTTLSANFRRDGWRAVILKTIPGGGAMPTPALSLASRCCGAGR</sequence>
<proteinExistence type="predicted"/>